<feature type="transmembrane region" description="Helical" evidence="1">
    <location>
        <begin position="257"/>
        <end position="282"/>
    </location>
</feature>
<keyword evidence="1" id="KW-0472">Membrane</keyword>
<dbReference type="AlphaFoldDB" id="A0A7W8AF10"/>
<dbReference type="RefSeq" id="WP_184974464.1">
    <property type="nucleotide sequence ID" value="NZ_JACHIN010000023.1"/>
</dbReference>
<feature type="transmembrane region" description="Helical" evidence="1">
    <location>
        <begin position="220"/>
        <end position="236"/>
    </location>
</feature>
<organism evidence="2 3">
    <name type="scientific">Nonomuraea endophytica</name>
    <dbReference type="NCBI Taxonomy" id="714136"/>
    <lineage>
        <taxon>Bacteria</taxon>
        <taxon>Bacillati</taxon>
        <taxon>Actinomycetota</taxon>
        <taxon>Actinomycetes</taxon>
        <taxon>Streptosporangiales</taxon>
        <taxon>Streptosporangiaceae</taxon>
        <taxon>Nonomuraea</taxon>
    </lineage>
</organism>
<evidence type="ECO:0000313" key="3">
    <source>
        <dbReference type="Proteomes" id="UP000568380"/>
    </source>
</evidence>
<feature type="transmembrane region" description="Helical" evidence="1">
    <location>
        <begin position="416"/>
        <end position="434"/>
    </location>
</feature>
<feature type="transmembrane region" description="Helical" evidence="1">
    <location>
        <begin position="391"/>
        <end position="410"/>
    </location>
</feature>
<evidence type="ECO:0000256" key="1">
    <source>
        <dbReference type="SAM" id="Phobius"/>
    </source>
</evidence>
<proteinExistence type="predicted"/>
<accession>A0A7W8AF10</accession>
<gene>
    <name evidence="2" type="ORF">HNR40_009978</name>
</gene>
<reference evidence="2 3" key="1">
    <citation type="submission" date="2020-08" db="EMBL/GenBank/DDBJ databases">
        <title>Genomic Encyclopedia of Type Strains, Phase IV (KMG-IV): sequencing the most valuable type-strain genomes for metagenomic binning, comparative biology and taxonomic classification.</title>
        <authorList>
            <person name="Goeker M."/>
        </authorList>
    </citation>
    <scope>NUCLEOTIDE SEQUENCE [LARGE SCALE GENOMIC DNA]</scope>
    <source>
        <strain evidence="2 3">DSM 45385</strain>
    </source>
</reference>
<dbReference type="SUPFAM" id="SSF50475">
    <property type="entry name" value="FMN-binding split barrel"/>
    <property type="match status" value="1"/>
</dbReference>
<feature type="transmembrane region" description="Helical" evidence="1">
    <location>
        <begin position="196"/>
        <end position="214"/>
    </location>
</feature>
<keyword evidence="1" id="KW-0812">Transmembrane</keyword>
<evidence type="ECO:0000313" key="2">
    <source>
        <dbReference type="EMBL" id="MBB5084469.1"/>
    </source>
</evidence>
<feature type="transmembrane region" description="Helical" evidence="1">
    <location>
        <begin position="288"/>
        <end position="309"/>
    </location>
</feature>
<keyword evidence="1" id="KW-1133">Transmembrane helix</keyword>
<dbReference type="Proteomes" id="UP000568380">
    <property type="component" value="Unassembled WGS sequence"/>
</dbReference>
<evidence type="ECO:0008006" key="4">
    <source>
        <dbReference type="Google" id="ProtNLM"/>
    </source>
</evidence>
<dbReference type="Gene3D" id="1.25.40.10">
    <property type="entry name" value="Tetratricopeptide repeat domain"/>
    <property type="match status" value="1"/>
</dbReference>
<name>A0A7W8AF10_9ACTN</name>
<keyword evidence="3" id="KW-1185">Reference proteome</keyword>
<dbReference type="SUPFAM" id="SSF48452">
    <property type="entry name" value="TPR-like"/>
    <property type="match status" value="1"/>
</dbReference>
<dbReference type="EMBL" id="JACHIN010000023">
    <property type="protein sequence ID" value="MBB5084469.1"/>
    <property type="molecule type" value="Genomic_DNA"/>
</dbReference>
<sequence length="570" mass="61712">MGKDETGDDPDRSPREWCALSAARLRDGRPESALEAAQKAAGLDPDAEWAHRLISLAEERLGRDAESLAHAEHAVRLAPGSWQARLRLSAAQRHAPGGWDRAVRQAELARAFAPEELTPHLQLGDLALIRGEHRRARIAYAAALERDIAHPQTRVNLGLAWLRWDSPRVHHDPAWPLDPRESGRARRALEVWSRQTRLLLAVATLAIAFAALSLDLGPQARLGGALVLVAVAVLTVRQARRIGVWAYVPAMFGRAPWLGTSVVSALVAVVAFAVWLVLPAFTSAFDPVWAGLTGILVLGWPALAVLHALGGVWRGRPLRALEEFALARGEREGRRNTGVVLWIILGRVWSVLVPLVLGALVLEPQAAVVALAVPYPLMEAYRKARHGEDRWLLAAALLVVVAAPACAAGGVFALAWAWWAGLGALGAVVALFALRGARAWWRGAPGPWRPSLIMCEPLLGDAPSVALSPEVRQAFAYARSVVLSYTDPAGPRVVGAVASVTRAGELRLIAEPRAWTAVEADPRVAVFAADPLQRRFWVEVRGIALADSDVLRVTPSHVLVGEFPGRHQRR</sequence>
<comment type="caution">
    <text evidence="2">The sequence shown here is derived from an EMBL/GenBank/DDBJ whole genome shotgun (WGS) entry which is preliminary data.</text>
</comment>
<dbReference type="InterPro" id="IPR011990">
    <property type="entry name" value="TPR-like_helical_dom_sf"/>
</dbReference>
<protein>
    <recommendedName>
        <fullName evidence="4">Tetratricopeptide repeat protein</fullName>
    </recommendedName>
</protein>